<dbReference type="SUPFAM" id="SSF53098">
    <property type="entry name" value="Ribonuclease H-like"/>
    <property type="match status" value="1"/>
</dbReference>
<dbReference type="Proteomes" id="UP000004995">
    <property type="component" value="Unassembled WGS sequence"/>
</dbReference>
<dbReference type="InterPro" id="IPR036397">
    <property type="entry name" value="RNaseH_sf"/>
</dbReference>
<dbReference type="HOGENOM" id="CLU_000680_14_1_1"/>
<dbReference type="PANTHER" id="PTHR47723:SF24">
    <property type="entry name" value="RNASE H TYPE-1 DOMAIN-CONTAINING PROTEIN"/>
    <property type="match status" value="1"/>
</dbReference>
<dbReference type="GO" id="GO:0004523">
    <property type="term" value="F:RNA-DNA hybrid ribonuclease activity"/>
    <property type="evidence" value="ECO:0007669"/>
    <property type="project" value="InterPro"/>
</dbReference>
<dbReference type="OMA" id="VHALICK"/>
<dbReference type="CDD" id="cd06222">
    <property type="entry name" value="RNase_H_like"/>
    <property type="match status" value="1"/>
</dbReference>
<reference evidence="2" key="2">
    <citation type="submission" date="2018-08" db="UniProtKB">
        <authorList>
            <consortium name="EnsemblPlants"/>
        </authorList>
    </citation>
    <scope>IDENTIFICATION</scope>
    <source>
        <strain evidence="2">Yugu1</strain>
    </source>
</reference>
<dbReference type="InterPro" id="IPR002156">
    <property type="entry name" value="RNaseH_domain"/>
</dbReference>
<dbReference type="InterPro" id="IPR044730">
    <property type="entry name" value="RNase_H-like_dom_plant"/>
</dbReference>
<evidence type="ECO:0000313" key="2">
    <source>
        <dbReference type="EnsemblPlants" id="KQL16407"/>
    </source>
</evidence>
<organism evidence="2 3">
    <name type="scientific">Setaria italica</name>
    <name type="common">Foxtail millet</name>
    <name type="synonym">Panicum italicum</name>
    <dbReference type="NCBI Taxonomy" id="4555"/>
    <lineage>
        <taxon>Eukaryota</taxon>
        <taxon>Viridiplantae</taxon>
        <taxon>Streptophyta</taxon>
        <taxon>Embryophyta</taxon>
        <taxon>Tracheophyta</taxon>
        <taxon>Spermatophyta</taxon>
        <taxon>Magnoliopsida</taxon>
        <taxon>Liliopsida</taxon>
        <taxon>Poales</taxon>
        <taxon>Poaceae</taxon>
        <taxon>PACMAD clade</taxon>
        <taxon>Panicoideae</taxon>
        <taxon>Panicodae</taxon>
        <taxon>Paniceae</taxon>
        <taxon>Cenchrinae</taxon>
        <taxon>Setaria</taxon>
    </lineage>
</organism>
<dbReference type="AlphaFoldDB" id="K3ZFI0"/>
<protein>
    <recommendedName>
        <fullName evidence="1">RNase H type-1 domain-containing protein</fullName>
    </recommendedName>
</protein>
<evidence type="ECO:0000313" key="3">
    <source>
        <dbReference type="Proteomes" id="UP000004995"/>
    </source>
</evidence>
<accession>K3ZFI0</accession>
<dbReference type="EnsemblPlants" id="KQL16407">
    <property type="protein sequence ID" value="KQL16407"/>
    <property type="gene ID" value="SETIT_025332mg"/>
</dbReference>
<dbReference type="InterPro" id="IPR053151">
    <property type="entry name" value="RNase_H-like"/>
</dbReference>
<dbReference type="Gene3D" id="3.30.420.10">
    <property type="entry name" value="Ribonuclease H-like superfamily/Ribonuclease H"/>
    <property type="match status" value="1"/>
</dbReference>
<dbReference type="GO" id="GO:0003676">
    <property type="term" value="F:nucleic acid binding"/>
    <property type="evidence" value="ECO:0007669"/>
    <property type="project" value="InterPro"/>
</dbReference>
<name>K3ZFI0_SETIT</name>
<reference evidence="3" key="1">
    <citation type="journal article" date="2012" name="Nat. Biotechnol.">
        <title>Reference genome sequence of the model plant Setaria.</title>
        <authorList>
            <person name="Bennetzen J.L."/>
            <person name="Schmutz J."/>
            <person name="Wang H."/>
            <person name="Percifield R."/>
            <person name="Hawkins J."/>
            <person name="Pontaroli A.C."/>
            <person name="Estep M."/>
            <person name="Feng L."/>
            <person name="Vaughn J.N."/>
            <person name="Grimwood J."/>
            <person name="Jenkins J."/>
            <person name="Barry K."/>
            <person name="Lindquist E."/>
            <person name="Hellsten U."/>
            <person name="Deshpande S."/>
            <person name="Wang X."/>
            <person name="Wu X."/>
            <person name="Mitros T."/>
            <person name="Triplett J."/>
            <person name="Yang X."/>
            <person name="Ye C.Y."/>
            <person name="Mauro-Herrera M."/>
            <person name="Wang L."/>
            <person name="Li P."/>
            <person name="Sharma M."/>
            <person name="Sharma R."/>
            <person name="Ronald P.C."/>
            <person name="Panaud O."/>
            <person name="Kellogg E.A."/>
            <person name="Brutnell T.P."/>
            <person name="Doust A.N."/>
            <person name="Tuskan G.A."/>
            <person name="Rokhsar D."/>
            <person name="Devos K.M."/>
        </authorList>
    </citation>
    <scope>NUCLEOTIDE SEQUENCE [LARGE SCALE GENOMIC DNA]</scope>
    <source>
        <strain evidence="3">cv. Yugu1</strain>
    </source>
</reference>
<dbReference type="PANTHER" id="PTHR47723">
    <property type="entry name" value="OS05G0353850 PROTEIN"/>
    <property type="match status" value="1"/>
</dbReference>
<dbReference type="InParanoid" id="K3ZFI0"/>
<dbReference type="Gramene" id="KQL16407">
    <property type="protein sequence ID" value="KQL16407"/>
    <property type="gene ID" value="SETIT_025332mg"/>
</dbReference>
<dbReference type="EMBL" id="AGNK02001961">
    <property type="status" value="NOT_ANNOTATED_CDS"/>
    <property type="molecule type" value="Genomic_DNA"/>
</dbReference>
<evidence type="ECO:0000259" key="1">
    <source>
        <dbReference type="Pfam" id="PF13456"/>
    </source>
</evidence>
<feature type="domain" description="RNase H type-1" evidence="1">
    <location>
        <begin position="111"/>
        <end position="232"/>
    </location>
</feature>
<dbReference type="Pfam" id="PF13456">
    <property type="entry name" value="RVT_3"/>
    <property type="match status" value="1"/>
</dbReference>
<dbReference type="eggNOG" id="KOG1075">
    <property type="taxonomic scope" value="Eukaryota"/>
</dbReference>
<keyword evidence="3" id="KW-1185">Reference proteome</keyword>
<sequence>MEDCFHAVISCPHARALRQELRKHVALPREEDITYTGPEWLLLLLACARNAVLQAGEQISIAGSVVFLTKYLNALSQIRQQQPSDDENCAAAPREISKEMVSTIGKTLKINVDGAFIIEIGAAAVGVVIHDCTGKPLLTAWRWLRHCRDVEEAEALACLEGIRMAARWADRDMVLVADCSTIIDKLRKGGMDRSQVAPVIMDALHEGQQLRSLIFMKIGTEQNKVAHELAHLAIRSRQCCVSFLLFPECVHALICK</sequence>
<proteinExistence type="predicted"/>
<dbReference type="InterPro" id="IPR012337">
    <property type="entry name" value="RNaseH-like_sf"/>
</dbReference>